<proteinExistence type="predicted"/>
<evidence type="ECO:0000256" key="1">
    <source>
        <dbReference type="SAM" id="SignalP"/>
    </source>
</evidence>
<evidence type="ECO:0000313" key="2">
    <source>
        <dbReference type="EMBL" id="GAA3976279.1"/>
    </source>
</evidence>
<dbReference type="InterPro" id="IPR026341">
    <property type="entry name" value="T9SS_type_B"/>
</dbReference>
<keyword evidence="1" id="KW-0732">Signal</keyword>
<comment type="caution">
    <text evidence="2">The sequence shown here is derived from an EMBL/GenBank/DDBJ whole genome shotgun (WGS) entry which is preliminary data.</text>
</comment>
<feature type="signal peptide" evidence="1">
    <location>
        <begin position="1"/>
        <end position="19"/>
    </location>
</feature>
<dbReference type="Proteomes" id="UP001501081">
    <property type="component" value="Unassembled WGS sequence"/>
</dbReference>
<sequence length="796" mass="85152">MKIGFVFLILCFLCIRSKAAVFTVANNSSTGAGSLRQAILDANANGNITMDFIYFNIPSSIPGDVTINLTSELPALSPNITIDGTTQSNQLLGSASIKVRLVRASGAFYNGFIIDGVDNIQIYGIYFSNFLSETGVPADERKAGVFLKNASHVIIGAPNKSNGFGGNYTSIISPTSINILEDITISSNIIGLDATGQSPASNFVGIDLSYLRNSTIGGIDASFGNIISANSNAVSLGGLSGNINVAFNTIGFNINKTTTFPAIQSTGIFANGETVNLTIADNYIAAQFKGIKLDNIKNRYILRHNVLGTGLNAENYGNTKYGIELYNCGAGTIGGLSLSDQNTIAYNELAILVDFSYPVSILKNSIYCNTKSAIEFKDIPPDKLITQSKIGVITPNFATGTYLPNSIIELFYDDECPDCQGKVWLASIPTNADGTWQYNGPIIGGLTSTGTNADGATSSFSKALINDANKIITDVFCSATNGSITNLSITDASVFKWYNSSNQLVGNDKDLKNVAAGTYYLKAGQPGGCESISVNYTVKNTDLIFKAKMVDIKPASCRNKNGSISILAYETQTPIVFSWTDNAGNEVSRTENLTDVFPGNYTLTASNGNNCTNVVGVFSVGSTELPIINVSKMQQFISCDGKTVSTSAIEVIGSTGPYIYNWLDANGNNVYQGLNIQGTKPGKYILSITDKFGCSVNTETIDFTQLENKTLQIPNSITPNGDGINDTWKIIGASNYPDAEFYVFNRNGDKIYYSKGYVKDFDGTKNGKPLSVGVYYYMIDLKTDCGKLSGSLTIVK</sequence>
<organism evidence="2 3">
    <name type="scientific">Pedobacter ginsengiterrae</name>
    <dbReference type="NCBI Taxonomy" id="871696"/>
    <lineage>
        <taxon>Bacteria</taxon>
        <taxon>Pseudomonadati</taxon>
        <taxon>Bacteroidota</taxon>
        <taxon>Sphingobacteriia</taxon>
        <taxon>Sphingobacteriales</taxon>
        <taxon>Sphingobacteriaceae</taxon>
        <taxon>Pedobacter</taxon>
    </lineage>
</organism>
<protein>
    <recommendedName>
        <fullName evidence="4">Gliding motility-associated C-terminal domain-containing protein</fullName>
    </recommendedName>
</protein>
<dbReference type="EMBL" id="BAABAK010000015">
    <property type="protein sequence ID" value="GAA3976279.1"/>
    <property type="molecule type" value="Genomic_DNA"/>
</dbReference>
<evidence type="ECO:0000313" key="3">
    <source>
        <dbReference type="Proteomes" id="UP001501081"/>
    </source>
</evidence>
<accession>A0ABP7Q4U1</accession>
<keyword evidence="3" id="KW-1185">Reference proteome</keyword>
<dbReference type="Pfam" id="PF13585">
    <property type="entry name" value="CHU_C"/>
    <property type="match status" value="1"/>
</dbReference>
<name>A0ABP7Q4U1_9SPHI</name>
<gene>
    <name evidence="2" type="ORF">GCM10022246_30900</name>
</gene>
<dbReference type="NCBIfam" id="TIGR04131">
    <property type="entry name" value="Bac_Flav_CTERM"/>
    <property type="match status" value="1"/>
</dbReference>
<reference evidence="3" key="1">
    <citation type="journal article" date="2019" name="Int. J. Syst. Evol. Microbiol.">
        <title>The Global Catalogue of Microorganisms (GCM) 10K type strain sequencing project: providing services to taxonomists for standard genome sequencing and annotation.</title>
        <authorList>
            <consortium name="The Broad Institute Genomics Platform"/>
            <consortium name="The Broad Institute Genome Sequencing Center for Infectious Disease"/>
            <person name="Wu L."/>
            <person name="Ma J."/>
        </authorList>
    </citation>
    <scope>NUCLEOTIDE SEQUENCE [LARGE SCALE GENOMIC DNA]</scope>
    <source>
        <strain evidence="3">JCM 17338</strain>
    </source>
</reference>
<evidence type="ECO:0008006" key="4">
    <source>
        <dbReference type="Google" id="ProtNLM"/>
    </source>
</evidence>
<feature type="chain" id="PRO_5046339969" description="Gliding motility-associated C-terminal domain-containing protein" evidence="1">
    <location>
        <begin position="20"/>
        <end position="796"/>
    </location>
</feature>
<dbReference type="RefSeq" id="WP_344768458.1">
    <property type="nucleotide sequence ID" value="NZ_BAABAK010000015.1"/>
</dbReference>